<evidence type="ECO:0000313" key="3">
    <source>
        <dbReference type="EMBL" id="RDI70275.1"/>
    </source>
</evidence>
<proteinExistence type="predicted"/>
<dbReference type="EMBL" id="QQST01000001">
    <property type="protein sequence ID" value="RDI70275.1"/>
    <property type="molecule type" value="Genomic_DNA"/>
</dbReference>
<reference evidence="4" key="1">
    <citation type="submission" date="2016-10" db="EMBL/GenBank/DDBJ databases">
        <authorList>
            <person name="de Groot N.N."/>
        </authorList>
    </citation>
    <scope>NUCLEOTIDE SEQUENCE [LARGE SCALE GENOMIC DNA]</scope>
    <source>
        <strain evidence="4">CGMCC 1.12397</strain>
    </source>
</reference>
<evidence type="ECO:0000313" key="6">
    <source>
        <dbReference type="Proteomes" id="UP000255421"/>
    </source>
</evidence>
<name>A0A1H0ZFM0_9EURY</name>
<dbReference type="RefSeq" id="WP_092534311.1">
    <property type="nucleotide sequence ID" value="NZ_FNKQ01000001.1"/>
</dbReference>
<reference evidence="5" key="2">
    <citation type="submission" date="2016-10" db="EMBL/GenBank/DDBJ databases">
        <authorList>
            <person name="Varghese N."/>
            <person name="Submissions S."/>
        </authorList>
    </citation>
    <scope>NUCLEOTIDE SEQUENCE [LARGE SCALE GENOMIC DNA]</scope>
    <source>
        <strain evidence="5">CGMCC 1.12397</strain>
    </source>
</reference>
<evidence type="ECO:0000259" key="2">
    <source>
        <dbReference type="Pfam" id="PF26445"/>
    </source>
</evidence>
<protein>
    <recommendedName>
        <fullName evidence="2">DUF8124 domain-containing protein</fullName>
    </recommendedName>
</protein>
<dbReference type="EMBL" id="FNKQ01000001">
    <property type="protein sequence ID" value="SDQ26345.1"/>
    <property type="molecule type" value="Genomic_DNA"/>
</dbReference>
<feature type="region of interest" description="Disordered" evidence="1">
    <location>
        <begin position="93"/>
        <end position="113"/>
    </location>
</feature>
<dbReference type="InterPro" id="IPR058437">
    <property type="entry name" value="DUF8124"/>
</dbReference>
<feature type="domain" description="DUF8124" evidence="2">
    <location>
        <begin position="14"/>
        <end position="101"/>
    </location>
</feature>
<sequence length="113" mass="12160">MTESDDADATDAPTGDTFGVGIHVTEADLQFVVHVPSDIDSGWTDPDEFQRLVERIVWDRLDRESTLRGIARTADTGDTVTLGRVTLRPDGTVVSTTLNAPTDAAENDALTDS</sequence>
<evidence type="ECO:0000256" key="1">
    <source>
        <dbReference type="SAM" id="MobiDB-lite"/>
    </source>
</evidence>
<gene>
    <name evidence="3" type="ORF">DWB78_00220</name>
    <name evidence="4" type="ORF">SAMN05216278_1204</name>
</gene>
<dbReference type="Proteomes" id="UP000199289">
    <property type="component" value="Unassembled WGS sequence"/>
</dbReference>
<evidence type="ECO:0000313" key="4">
    <source>
        <dbReference type="EMBL" id="SDQ26345.1"/>
    </source>
</evidence>
<dbReference type="AlphaFoldDB" id="A0A1H0ZFM0"/>
<evidence type="ECO:0000313" key="5">
    <source>
        <dbReference type="Proteomes" id="UP000199289"/>
    </source>
</evidence>
<accession>A0A1H0ZFM0</accession>
<keyword evidence="6" id="KW-1185">Reference proteome</keyword>
<organism evidence="4 5">
    <name type="scientific">Halopelagius longus</name>
    <dbReference type="NCBI Taxonomy" id="1236180"/>
    <lineage>
        <taxon>Archaea</taxon>
        <taxon>Methanobacteriati</taxon>
        <taxon>Methanobacteriota</taxon>
        <taxon>Stenosarchaea group</taxon>
        <taxon>Halobacteria</taxon>
        <taxon>Halobacteriales</taxon>
        <taxon>Haloferacaceae</taxon>
    </lineage>
</organism>
<dbReference type="Proteomes" id="UP000255421">
    <property type="component" value="Unassembled WGS sequence"/>
</dbReference>
<reference evidence="3 6" key="3">
    <citation type="submission" date="2018-07" db="EMBL/GenBank/DDBJ databases">
        <title>Genome sequence of extremly halophilic archaeon Halopelagius longus strain BC12-B1.</title>
        <authorList>
            <person name="Zhang X."/>
        </authorList>
    </citation>
    <scope>NUCLEOTIDE SEQUENCE [LARGE SCALE GENOMIC DNA]</scope>
    <source>
        <strain evidence="3 6">BC12-B1</strain>
    </source>
</reference>
<dbReference type="Pfam" id="PF26445">
    <property type="entry name" value="DUF8124"/>
    <property type="match status" value="1"/>
</dbReference>
<dbReference type="OrthoDB" id="342204at2157"/>